<keyword evidence="3" id="KW-1185">Reference proteome</keyword>
<evidence type="ECO:0000256" key="1">
    <source>
        <dbReference type="SAM" id="Phobius"/>
    </source>
</evidence>
<keyword evidence="1" id="KW-0812">Transmembrane</keyword>
<organism evidence="2 3">
    <name type="scientific">Digitaria exilis</name>
    <dbReference type="NCBI Taxonomy" id="1010633"/>
    <lineage>
        <taxon>Eukaryota</taxon>
        <taxon>Viridiplantae</taxon>
        <taxon>Streptophyta</taxon>
        <taxon>Embryophyta</taxon>
        <taxon>Tracheophyta</taxon>
        <taxon>Spermatophyta</taxon>
        <taxon>Magnoliopsida</taxon>
        <taxon>Liliopsida</taxon>
        <taxon>Poales</taxon>
        <taxon>Poaceae</taxon>
        <taxon>PACMAD clade</taxon>
        <taxon>Panicoideae</taxon>
        <taxon>Panicodae</taxon>
        <taxon>Paniceae</taxon>
        <taxon>Anthephorinae</taxon>
        <taxon>Digitaria</taxon>
    </lineage>
</organism>
<accession>A0A835AWG7</accession>
<gene>
    <name evidence="2" type="ORF">HU200_046188</name>
</gene>
<sequence>MLKRILLSSFVNVPLAKIVGFFFWLSNGTFNDSLWTWSSGLENDLVLQFRWRHVFFL</sequence>
<dbReference type="Proteomes" id="UP000636709">
    <property type="component" value="Unassembled WGS sequence"/>
</dbReference>
<evidence type="ECO:0000313" key="3">
    <source>
        <dbReference type="Proteomes" id="UP000636709"/>
    </source>
</evidence>
<reference evidence="2" key="1">
    <citation type="submission" date="2020-07" db="EMBL/GenBank/DDBJ databases">
        <title>Genome sequence and genetic diversity analysis of an under-domesticated orphan crop, white fonio (Digitaria exilis).</title>
        <authorList>
            <person name="Bennetzen J.L."/>
            <person name="Chen S."/>
            <person name="Ma X."/>
            <person name="Wang X."/>
            <person name="Yssel A.E.J."/>
            <person name="Chaluvadi S.R."/>
            <person name="Johnson M."/>
            <person name="Gangashetty P."/>
            <person name="Hamidou F."/>
            <person name="Sanogo M.D."/>
            <person name="Zwaenepoel A."/>
            <person name="Wallace J."/>
            <person name="Van De Peer Y."/>
            <person name="Van Deynze A."/>
        </authorList>
    </citation>
    <scope>NUCLEOTIDE SEQUENCE</scope>
    <source>
        <tissue evidence="2">Leaves</tissue>
    </source>
</reference>
<evidence type="ECO:0000313" key="2">
    <source>
        <dbReference type="EMBL" id="KAF8678572.1"/>
    </source>
</evidence>
<feature type="transmembrane region" description="Helical" evidence="1">
    <location>
        <begin position="5"/>
        <end position="25"/>
    </location>
</feature>
<dbReference type="EMBL" id="JACEFO010002133">
    <property type="protein sequence ID" value="KAF8678572.1"/>
    <property type="molecule type" value="Genomic_DNA"/>
</dbReference>
<keyword evidence="1" id="KW-0472">Membrane</keyword>
<comment type="caution">
    <text evidence="2">The sequence shown here is derived from an EMBL/GenBank/DDBJ whole genome shotgun (WGS) entry which is preliminary data.</text>
</comment>
<proteinExistence type="predicted"/>
<protein>
    <submittedName>
        <fullName evidence="2">Uncharacterized protein</fullName>
    </submittedName>
</protein>
<dbReference type="AlphaFoldDB" id="A0A835AWG7"/>
<keyword evidence="1" id="KW-1133">Transmembrane helix</keyword>
<name>A0A835AWG7_9POAL</name>